<protein>
    <recommendedName>
        <fullName evidence="1">undecaprenyl-diphosphate phosphatase</fullName>
        <ecNumber evidence="1">3.6.1.27</ecNumber>
    </recommendedName>
    <alternativeName>
        <fullName evidence="2">Undecaprenyl pyrophosphate phosphatase</fullName>
    </alternativeName>
</protein>
<gene>
    <name evidence="6" type="ORF">E8Q35_20740</name>
</gene>
<dbReference type="EC" id="3.6.1.27" evidence="1"/>
<feature type="transmembrane region" description="Helical" evidence="4">
    <location>
        <begin position="51"/>
        <end position="74"/>
    </location>
</feature>
<name>A0A4V3YYJ6_AERVE</name>
<dbReference type="Pfam" id="PF01569">
    <property type="entry name" value="PAP2"/>
    <property type="match status" value="1"/>
</dbReference>
<dbReference type="InterPro" id="IPR036938">
    <property type="entry name" value="PAP2/HPO_sf"/>
</dbReference>
<keyword evidence="4" id="KW-0812">Transmembrane</keyword>
<dbReference type="Proteomes" id="UP000309618">
    <property type="component" value="Unassembled WGS sequence"/>
</dbReference>
<evidence type="ECO:0000259" key="5">
    <source>
        <dbReference type="SMART" id="SM00014"/>
    </source>
</evidence>
<sequence>MQPHASSLPTSTASLTRSQVLGFTALLILPLLLLATLPWQPFLTGSLQSGWLWWSYALTRMVDLPGIGVSGALLLMLTRYKLRLEWASFIALGCALAALLASDWVLKSLIKHLTEEPRPYLLWLESQALIPAIKNFYASSVDVRSEQVHAASQLLALPEWLGHHWQAEVNYAFPSGHSIAAISLAQFFGLIWLARAPTGVWLLPLWALGIGLSRMVMGMHWPVDVLASALLGTLTALIAARWWLHRY</sequence>
<evidence type="ECO:0000313" key="6">
    <source>
        <dbReference type="EMBL" id="THJ39332.1"/>
    </source>
</evidence>
<evidence type="ECO:0000256" key="4">
    <source>
        <dbReference type="SAM" id="Phobius"/>
    </source>
</evidence>
<organism evidence="6 7">
    <name type="scientific">Aeromonas veronii</name>
    <dbReference type="NCBI Taxonomy" id="654"/>
    <lineage>
        <taxon>Bacteria</taxon>
        <taxon>Pseudomonadati</taxon>
        <taxon>Pseudomonadota</taxon>
        <taxon>Gammaproteobacteria</taxon>
        <taxon>Aeromonadales</taxon>
        <taxon>Aeromonadaceae</taxon>
        <taxon>Aeromonas</taxon>
    </lineage>
</organism>
<feature type="transmembrane region" description="Helical" evidence="4">
    <location>
        <begin position="20"/>
        <end position="39"/>
    </location>
</feature>
<dbReference type="InterPro" id="IPR000326">
    <property type="entry name" value="PAP2/HPO"/>
</dbReference>
<dbReference type="PANTHER" id="PTHR14969">
    <property type="entry name" value="SPHINGOSINE-1-PHOSPHATE PHOSPHOHYDROLASE"/>
    <property type="match status" value="1"/>
</dbReference>
<proteinExistence type="predicted"/>
<dbReference type="SMART" id="SM00014">
    <property type="entry name" value="acidPPc"/>
    <property type="match status" value="1"/>
</dbReference>
<dbReference type="RefSeq" id="WP_136502328.1">
    <property type="nucleotide sequence ID" value="NZ_NKVZ01000014.1"/>
</dbReference>
<keyword evidence="4" id="KW-0472">Membrane</keyword>
<evidence type="ECO:0000256" key="3">
    <source>
        <dbReference type="ARBA" id="ARBA00047594"/>
    </source>
</evidence>
<feature type="transmembrane region" description="Helical" evidence="4">
    <location>
        <begin position="225"/>
        <end position="244"/>
    </location>
</feature>
<keyword evidence="4" id="KW-1133">Transmembrane helix</keyword>
<comment type="catalytic activity">
    <reaction evidence="3">
        <text>di-trans,octa-cis-undecaprenyl diphosphate + H2O = di-trans,octa-cis-undecaprenyl phosphate + phosphate + H(+)</text>
        <dbReference type="Rhea" id="RHEA:28094"/>
        <dbReference type="ChEBI" id="CHEBI:15377"/>
        <dbReference type="ChEBI" id="CHEBI:15378"/>
        <dbReference type="ChEBI" id="CHEBI:43474"/>
        <dbReference type="ChEBI" id="CHEBI:58405"/>
        <dbReference type="ChEBI" id="CHEBI:60392"/>
        <dbReference type="EC" id="3.6.1.27"/>
    </reaction>
</comment>
<feature type="transmembrane region" description="Helical" evidence="4">
    <location>
        <begin position="200"/>
        <end position="219"/>
    </location>
</feature>
<dbReference type="AlphaFoldDB" id="A0A4V3YYJ6"/>
<feature type="transmembrane region" description="Helical" evidence="4">
    <location>
        <begin position="171"/>
        <end position="193"/>
    </location>
</feature>
<feature type="transmembrane region" description="Helical" evidence="4">
    <location>
        <begin position="86"/>
        <end position="106"/>
    </location>
</feature>
<reference evidence="6 7" key="1">
    <citation type="submission" date="2019-04" db="EMBL/GenBank/DDBJ databases">
        <title>Comparative genomics of Aeromonas veronii strains pathogenic to fish.</title>
        <authorList>
            <person name="Cascarano M.C."/>
            <person name="Smyrli M."/>
            <person name="Katharios P."/>
        </authorList>
    </citation>
    <scope>NUCLEOTIDE SEQUENCE [LARGE SCALE GENOMIC DNA]</scope>
    <source>
        <strain evidence="6 7">XU1</strain>
    </source>
</reference>
<evidence type="ECO:0000313" key="7">
    <source>
        <dbReference type="Proteomes" id="UP000309618"/>
    </source>
</evidence>
<dbReference type="Gene3D" id="1.20.144.10">
    <property type="entry name" value="Phosphatidic acid phosphatase type 2/haloperoxidase"/>
    <property type="match status" value="1"/>
</dbReference>
<evidence type="ECO:0000256" key="1">
    <source>
        <dbReference type="ARBA" id="ARBA00012374"/>
    </source>
</evidence>
<accession>A0A4V3YYJ6</accession>
<evidence type="ECO:0000256" key="2">
    <source>
        <dbReference type="ARBA" id="ARBA00032707"/>
    </source>
</evidence>
<dbReference type="PANTHER" id="PTHR14969:SF54">
    <property type="entry name" value="PHOSPHATIDYLGLYCEROPHOSPHATASE B"/>
    <property type="match status" value="1"/>
</dbReference>
<feature type="domain" description="Phosphatidic acid phosphatase type 2/haloperoxidase" evidence="5">
    <location>
        <begin position="92"/>
        <end position="240"/>
    </location>
</feature>
<dbReference type="CDD" id="cd01610">
    <property type="entry name" value="PAP2_like"/>
    <property type="match status" value="1"/>
</dbReference>
<comment type="caution">
    <text evidence="6">The sequence shown here is derived from an EMBL/GenBank/DDBJ whole genome shotgun (WGS) entry which is preliminary data.</text>
</comment>
<dbReference type="EMBL" id="SSUX01000022">
    <property type="protein sequence ID" value="THJ39332.1"/>
    <property type="molecule type" value="Genomic_DNA"/>
</dbReference>
<dbReference type="GO" id="GO:0005886">
    <property type="term" value="C:plasma membrane"/>
    <property type="evidence" value="ECO:0007669"/>
    <property type="project" value="TreeGrafter"/>
</dbReference>
<dbReference type="SUPFAM" id="SSF48317">
    <property type="entry name" value="Acid phosphatase/Vanadium-dependent haloperoxidase"/>
    <property type="match status" value="1"/>
</dbReference>
<dbReference type="GO" id="GO:0050380">
    <property type="term" value="F:undecaprenyl-diphosphatase activity"/>
    <property type="evidence" value="ECO:0007669"/>
    <property type="project" value="UniProtKB-EC"/>
</dbReference>